<dbReference type="Pfam" id="PF00534">
    <property type="entry name" value="Glycos_transf_1"/>
    <property type="match status" value="1"/>
</dbReference>
<dbReference type="SUPFAM" id="SSF53756">
    <property type="entry name" value="UDP-Glycosyltransferase/glycogen phosphorylase"/>
    <property type="match status" value="1"/>
</dbReference>
<dbReference type="Pfam" id="PF13439">
    <property type="entry name" value="Glyco_transf_4"/>
    <property type="match status" value="1"/>
</dbReference>
<gene>
    <name evidence="3" type="ORF">GCM10009092_17380</name>
</gene>
<sequence length="398" mass="44826">MNFSSLNKYILLTSNAYLPNRGGVENSLYYLARAFSEKGYNVIILISDVGWSPAYVDEIIENVEVRRYRTRFINSKIALPFNGIIVLMNLLSQFIEIRKRYSPVLTVSRYHLTTLLATMAGLKPQCYLIPGVVKYQDSVKNLQSNPGLSRSMILRLKKRYHMWVQKLALSFVDRCLVFSETMFKQVATVASPKDTVSIVKPGVDCDFFKPLSEQAKKALKKDSSIFENDFVFLSVGRMVRAKGFDLLVDAMRSLSQCKLVLVGDGPELEELKRRANELGMSNQIEFIGQSSNPLKYYQIADAFVMSSRYEPLGQTILEALACDLPVVAFRSGPGVDTATEEVIGKYAFYADDANAESLAEAMQRCMECKFNNGLAYQPRQLALTSFSWKTLAGKLLNE</sequence>
<comment type="caution">
    <text evidence="3">The sequence shown here is derived from an EMBL/GenBank/DDBJ whole genome shotgun (WGS) entry which is preliminary data.</text>
</comment>
<dbReference type="InterPro" id="IPR028098">
    <property type="entry name" value="Glyco_trans_4-like_N"/>
</dbReference>
<dbReference type="InterPro" id="IPR050194">
    <property type="entry name" value="Glycosyltransferase_grp1"/>
</dbReference>
<dbReference type="EMBL" id="BAAAEI010000007">
    <property type="protein sequence ID" value="GAA0353531.1"/>
    <property type="molecule type" value="Genomic_DNA"/>
</dbReference>
<keyword evidence="4" id="KW-1185">Reference proteome</keyword>
<dbReference type="PANTHER" id="PTHR45947:SF3">
    <property type="entry name" value="SULFOQUINOVOSYL TRANSFERASE SQD2"/>
    <property type="match status" value="1"/>
</dbReference>
<feature type="domain" description="Glycosyltransferase subfamily 4-like N-terminal" evidence="2">
    <location>
        <begin position="22"/>
        <end position="206"/>
    </location>
</feature>
<evidence type="ECO:0000313" key="4">
    <source>
        <dbReference type="Proteomes" id="UP001501757"/>
    </source>
</evidence>
<dbReference type="Proteomes" id="UP001501757">
    <property type="component" value="Unassembled WGS sequence"/>
</dbReference>
<accession>A0ABN0X2X6</accession>
<dbReference type="CDD" id="cd03801">
    <property type="entry name" value="GT4_PimA-like"/>
    <property type="match status" value="1"/>
</dbReference>
<dbReference type="RefSeq" id="WP_343844224.1">
    <property type="nucleotide sequence ID" value="NZ_BAAAEI010000007.1"/>
</dbReference>
<feature type="domain" description="Glycosyl transferase family 1" evidence="1">
    <location>
        <begin position="217"/>
        <end position="369"/>
    </location>
</feature>
<organism evidence="3 4">
    <name type="scientific">Bowmanella denitrificans</name>
    <dbReference type="NCBI Taxonomy" id="366582"/>
    <lineage>
        <taxon>Bacteria</taxon>
        <taxon>Pseudomonadati</taxon>
        <taxon>Pseudomonadota</taxon>
        <taxon>Gammaproteobacteria</taxon>
        <taxon>Alteromonadales</taxon>
        <taxon>Alteromonadaceae</taxon>
        <taxon>Bowmanella</taxon>
    </lineage>
</organism>
<evidence type="ECO:0000259" key="1">
    <source>
        <dbReference type="Pfam" id="PF00534"/>
    </source>
</evidence>
<dbReference type="InterPro" id="IPR001296">
    <property type="entry name" value="Glyco_trans_1"/>
</dbReference>
<evidence type="ECO:0000259" key="2">
    <source>
        <dbReference type="Pfam" id="PF13439"/>
    </source>
</evidence>
<proteinExistence type="predicted"/>
<protein>
    <submittedName>
        <fullName evidence="3">Uncharacterized protein</fullName>
    </submittedName>
</protein>
<evidence type="ECO:0000313" key="3">
    <source>
        <dbReference type="EMBL" id="GAA0353531.1"/>
    </source>
</evidence>
<name>A0ABN0X2X6_9ALTE</name>
<dbReference type="Gene3D" id="3.40.50.2000">
    <property type="entry name" value="Glycogen Phosphorylase B"/>
    <property type="match status" value="2"/>
</dbReference>
<dbReference type="PANTHER" id="PTHR45947">
    <property type="entry name" value="SULFOQUINOVOSYL TRANSFERASE SQD2"/>
    <property type="match status" value="1"/>
</dbReference>
<reference evidence="3 4" key="1">
    <citation type="journal article" date="2019" name="Int. J. Syst. Evol. Microbiol.">
        <title>The Global Catalogue of Microorganisms (GCM) 10K type strain sequencing project: providing services to taxonomists for standard genome sequencing and annotation.</title>
        <authorList>
            <consortium name="The Broad Institute Genomics Platform"/>
            <consortium name="The Broad Institute Genome Sequencing Center for Infectious Disease"/>
            <person name="Wu L."/>
            <person name="Ma J."/>
        </authorList>
    </citation>
    <scope>NUCLEOTIDE SEQUENCE [LARGE SCALE GENOMIC DNA]</scope>
    <source>
        <strain evidence="3 4">JCM 13378</strain>
    </source>
</reference>